<dbReference type="EMBL" id="AGNK02001362">
    <property type="status" value="NOT_ANNOTATED_CDS"/>
    <property type="molecule type" value="Genomic_DNA"/>
</dbReference>
<dbReference type="Pfam" id="PF00646">
    <property type="entry name" value="F-box"/>
    <property type="match status" value="1"/>
</dbReference>
<proteinExistence type="predicted"/>
<dbReference type="Proteomes" id="UP000004995">
    <property type="component" value="Unassembled WGS sequence"/>
</dbReference>
<dbReference type="SUPFAM" id="SSF81383">
    <property type="entry name" value="F-box domain"/>
    <property type="match status" value="1"/>
</dbReference>
<dbReference type="HOGENOM" id="CLU_2531755_0_0_1"/>
<organism evidence="3 4">
    <name type="scientific">Setaria italica</name>
    <name type="common">Foxtail millet</name>
    <name type="synonym">Panicum italicum</name>
    <dbReference type="NCBI Taxonomy" id="4555"/>
    <lineage>
        <taxon>Eukaryota</taxon>
        <taxon>Viridiplantae</taxon>
        <taxon>Streptophyta</taxon>
        <taxon>Embryophyta</taxon>
        <taxon>Tracheophyta</taxon>
        <taxon>Spermatophyta</taxon>
        <taxon>Magnoliopsida</taxon>
        <taxon>Liliopsida</taxon>
        <taxon>Poales</taxon>
        <taxon>Poaceae</taxon>
        <taxon>PACMAD clade</taxon>
        <taxon>Panicoideae</taxon>
        <taxon>Panicodae</taxon>
        <taxon>Paniceae</taxon>
        <taxon>Cenchrinae</taxon>
        <taxon>Setaria</taxon>
    </lineage>
</organism>
<feature type="region of interest" description="Disordered" evidence="1">
    <location>
        <begin position="1"/>
        <end position="28"/>
    </location>
</feature>
<dbReference type="InParanoid" id="K4A390"/>
<dbReference type="PANTHER" id="PTHR35828:SF23">
    <property type="entry name" value="F-BOX DOMAIN-CONTAINING PROTEIN"/>
    <property type="match status" value="1"/>
</dbReference>
<feature type="domain" description="F-box" evidence="2">
    <location>
        <begin position="30"/>
        <end position="68"/>
    </location>
</feature>
<dbReference type="Gramene" id="KQL27048">
    <property type="protein sequence ID" value="KQL27048"/>
    <property type="gene ID" value="SETIT_033343mg"/>
</dbReference>
<dbReference type="PANTHER" id="PTHR35828">
    <property type="entry name" value="OS08G0203800 PROTEIN-RELATED"/>
    <property type="match status" value="1"/>
</dbReference>
<dbReference type="InterPro" id="IPR036047">
    <property type="entry name" value="F-box-like_dom_sf"/>
</dbReference>
<protein>
    <recommendedName>
        <fullName evidence="2">F-box domain-containing protein</fullName>
    </recommendedName>
</protein>
<evidence type="ECO:0000256" key="1">
    <source>
        <dbReference type="SAM" id="MobiDB-lite"/>
    </source>
</evidence>
<evidence type="ECO:0000259" key="2">
    <source>
        <dbReference type="Pfam" id="PF00646"/>
    </source>
</evidence>
<reference evidence="4" key="1">
    <citation type="journal article" date="2012" name="Nat. Biotechnol.">
        <title>Reference genome sequence of the model plant Setaria.</title>
        <authorList>
            <person name="Bennetzen J.L."/>
            <person name="Schmutz J."/>
            <person name="Wang H."/>
            <person name="Percifield R."/>
            <person name="Hawkins J."/>
            <person name="Pontaroli A.C."/>
            <person name="Estep M."/>
            <person name="Feng L."/>
            <person name="Vaughn J.N."/>
            <person name="Grimwood J."/>
            <person name="Jenkins J."/>
            <person name="Barry K."/>
            <person name="Lindquist E."/>
            <person name="Hellsten U."/>
            <person name="Deshpande S."/>
            <person name="Wang X."/>
            <person name="Wu X."/>
            <person name="Mitros T."/>
            <person name="Triplett J."/>
            <person name="Yang X."/>
            <person name="Ye C.Y."/>
            <person name="Mauro-Herrera M."/>
            <person name="Wang L."/>
            <person name="Li P."/>
            <person name="Sharma M."/>
            <person name="Sharma R."/>
            <person name="Ronald P.C."/>
            <person name="Panaud O."/>
            <person name="Kellogg E.A."/>
            <person name="Brutnell T.P."/>
            <person name="Doust A.N."/>
            <person name="Tuskan G.A."/>
            <person name="Rokhsar D."/>
            <person name="Devos K.M."/>
        </authorList>
    </citation>
    <scope>NUCLEOTIDE SEQUENCE [LARGE SCALE GENOMIC DNA]</scope>
    <source>
        <strain evidence="4">cv. Yugu1</strain>
    </source>
</reference>
<name>K4A390_SETIT</name>
<evidence type="ECO:0000313" key="3">
    <source>
        <dbReference type="EnsemblPlants" id="KQL27048"/>
    </source>
</evidence>
<reference evidence="3" key="2">
    <citation type="submission" date="2018-08" db="UniProtKB">
        <authorList>
            <consortium name="EnsemblPlants"/>
        </authorList>
    </citation>
    <scope>IDENTIFICATION</scope>
    <source>
        <strain evidence="3">Yugu1</strain>
    </source>
</reference>
<keyword evidence="4" id="KW-1185">Reference proteome</keyword>
<dbReference type="EnsemblPlants" id="KQL27048">
    <property type="protein sequence ID" value="KQL27048"/>
    <property type="gene ID" value="SETIT_033343mg"/>
</dbReference>
<evidence type="ECO:0000313" key="4">
    <source>
        <dbReference type="Proteomes" id="UP000004995"/>
    </source>
</evidence>
<accession>K4A390</accession>
<dbReference type="AlphaFoldDB" id="K4A390"/>
<dbReference type="InterPro" id="IPR001810">
    <property type="entry name" value="F-box_dom"/>
</dbReference>
<sequence length="84" mass="9141">MASGGGDVDVPRPRAQESTGQRRRHRQAASLPLDVIADIAARSDPATLVRCAATCSDLRGRVDDPGFRLRLRHADRFVPSLTYA</sequence>